<dbReference type="InterPro" id="IPR026960">
    <property type="entry name" value="RVT-Znf"/>
</dbReference>
<dbReference type="OrthoDB" id="1717299at2759"/>
<accession>A0A5C7I8M1</accession>
<keyword evidence="3" id="KW-1185">Reference proteome</keyword>
<gene>
    <name evidence="2" type="ORF">EZV62_006830</name>
</gene>
<proteinExistence type="predicted"/>
<dbReference type="AlphaFoldDB" id="A0A5C7I8M1"/>
<evidence type="ECO:0000313" key="3">
    <source>
        <dbReference type="Proteomes" id="UP000323000"/>
    </source>
</evidence>
<protein>
    <recommendedName>
        <fullName evidence="1">Reverse transcriptase zinc-binding domain-containing protein</fullName>
    </recommendedName>
</protein>
<feature type="domain" description="Reverse transcriptase zinc-binding" evidence="1">
    <location>
        <begin position="53"/>
        <end position="146"/>
    </location>
</feature>
<dbReference type="Pfam" id="PF13966">
    <property type="entry name" value="zf-RVT"/>
    <property type="match status" value="1"/>
</dbReference>
<dbReference type="EMBL" id="VAHF01000003">
    <property type="protein sequence ID" value="TXG65555.1"/>
    <property type="molecule type" value="Genomic_DNA"/>
</dbReference>
<comment type="caution">
    <text evidence="2">The sequence shown here is derived from an EMBL/GenBank/DDBJ whole genome shotgun (WGS) entry which is preliminary data.</text>
</comment>
<evidence type="ECO:0000259" key="1">
    <source>
        <dbReference type="Pfam" id="PF13966"/>
    </source>
</evidence>
<reference evidence="3" key="1">
    <citation type="journal article" date="2019" name="Gigascience">
        <title>De novo genome assembly of the endangered Acer yangbiense, a plant species with extremely small populations endemic to Yunnan Province, China.</title>
        <authorList>
            <person name="Yang J."/>
            <person name="Wariss H.M."/>
            <person name="Tao L."/>
            <person name="Zhang R."/>
            <person name="Yun Q."/>
            <person name="Hollingsworth P."/>
            <person name="Dao Z."/>
            <person name="Luo G."/>
            <person name="Guo H."/>
            <person name="Ma Y."/>
            <person name="Sun W."/>
        </authorList>
    </citation>
    <scope>NUCLEOTIDE SEQUENCE [LARGE SCALE GENOMIC DNA]</scope>
    <source>
        <strain evidence="3">cv. Malutang</strain>
    </source>
</reference>
<sequence>MVSELMEQQGRWDQRLVRSCFLGDESEVILSIPLSINPREDAYLWHFDKKGKFSVKSAYKVALADQLSDQASCSYGPLAWWKKLWSLELPSKIRFFCWKANKVILPTKLLLCKKGLVVSDLCPFCGDEPESVDHALWRCKRVVPHWGTWSLFPDINKLRGGCFIDRVLWLSSMGNKDVLLHFLVTAWMLWFRRNRLVHGGTVPVNDSCWDRAGEMLKLFENSGKPAPSLQTVETV</sequence>
<name>A0A5C7I8M1_9ROSI</name>
<dbReference type="Proteomes" id="UP000323000">
    <property type="component" value="Chromosome 3"/>
</dbReference>
<evidence type="ECO:0000313" key="2">
    <source>
        <dbReference type="EMBL" id="TXG65555.1"/>
    </source>
</evidence>
<organism evidence="2 3">
    <name type="scientific">Acer yangbiense</name>
    <dbReference type="NCBI Taxonomy" id="1000413"/>
    <lineage>
        <taxon>Eukaryota</taxon>
        <taxon>Viridiplantae</taxon>
        <taxon>Streptophyta</taxon>
        <taxon>Embryophyta</taxon>
        <taxon>Tracheophyta</taxon>
        <taxon>Spermatophyta</taxon>
        <taxon>Magnoliopsida</taxon>
        <taxon>eudicotyledons</taxon>
        <taxon>Gunneridae</taxon>
        <taxon>Pentapetalae</taxon>
        <taxon>rosids</taxon>
        <taxon>malvids</taxon>
        <taxon>Sapindales</taxon>
        <taxon>Sapindaceae</taxon>
        <taxon>Hippocastanoideae</taxon>
        <taxon>Acereae</taxon>
        <taxon>Acer</taxon>
    </lineage>
</organism>